<dbReference type="Pfam" id="PF13302">
    <property type="entry name" value="Acetyltransf_3"/>
    <property type="match status" value="1"/>
</dbReference>
<feature type="domain" description="N-acetyltransferase" evidence="2">
    <location>
        <begin position="99"/>
        <end position="232"/>
    </location>
</feature>
<proteinExistence type="predicted"/>
<evidence type="ECO:0000256" key="1">
    <source>
        <dbReference type="SAM" id="MobiDB-lite"/>
    </source>
</evidence>
<evidence type="ECO:0000313" key="4">
    <source>
        <dbReference type="Proteomes" id="UP001201980"/>
    </source>
</evidence>
<organism evidence="3 4">
    <name type="scientific">Zalerion maritima</name>
    <dbReference type="NCBI Taxonomy" id="339359"/>
    <lineage>
        <taxon>Eukaryota</taxon>
        <taxon>Fungi</taxon>
        <taxon>Dikarya</taxon>
        <taxon>Ascomycota</taxon>
        <taxon>Pezizomycotina</taxon>
        <taxon>Sordariomycetes</taxon>
        <taxon>Lulworthiomycetidae</taxon>
        <taxon>Lulworthiales</taxon>
        <taxon>Lulworthiaceae</taxon>
        <taxon>Zalerion</taxon>
    </lineage>
</organism>
<reference evidence="3" key="1">
    <citation type="submission" date="2022-07" db="EMBL/GenBank/DDBJ databases">
        <title>Draft genome sequence of Zalerion maritima ATCC 34329, a (micro)plastics degrading marine fungus.</title>
        <authorList>
            <person name="Paco A."/>
            <person name="Goncalves M.F.M."/>
            <person name="Rocha-Santos T.A.P."/>
            <person name="Alves A."/>
        </authorList>
    </citation>
    <scope>NUCLEOTIDE SEQUENCE</scope>
    <source>
        <strain evidence="3">ATCC 34329</strain>
    </source>
</reference>
<accession>A0AAD5WQC9</accession>
<dbReference type="Proteomes" id="UP001201980">
    <property type="component" value="Unassembled WGS sequence"/>
</dbReference>
<dbReference type="PROSITE" id="PS51186">
    <property type="entry name" value="GNAT"/>
    <property type="match status" value="1"/>
</dbReference>
<evidence type="ECO:0000313" key="3">
    <source>
        <dbReference type="EMBL" id="KAJ2896554.1"/>
    </source>
</evidence>
<dbReference type="AlphaFoldDB" id="A0AAD5WQC9"/>
<name>A0AAD5WQC9_9PEZI</name>
<dbReference type="InterPro" id="IPR016181">
    <property type="entry name" value="Acyl_CoA_acyltransferase"/>
</dbReference>
<dbReference type="PANTHER" id="PTHR43415">
    <property type="entry name" value="SPERMIDINE N(1)-ACETYLTRANSFERASE"/>
    <property type="match status" value="1"/>
</dbReference>
<dbReference type="EMBL" id="JAKWBI020000325">
    <property type="protein sequence ID" value="KAJ2896554.1"/>
    <property type="molecule type" value="Genomic_DNA"/>
</dbReference>
<evidence type="ECO:0000259" key="2">
    <source>
        <dbReference type="PROSITE" id="PS51186"/>
    </source>
</evidence>
<dbReference type="InterPro" id="IPR000182">
    <property type="entry name" value="GNAT_dom"/>
</dbReference>
<gene>
    <name evidence="3" type="ORF">MKZ38_005440</name>
</gene>
<sequence length="251" mass="28188">MTDRKCPTDMSQGHLASIIAADIRLHHLYRPHLPNMANIWASQRLIYRPVVPTDDPFLAKVNSDPTDYTQSSNMVPHPTGPRDGTSYREFLTGKGQLLGCIICLGPGSAEKGTGDGSGDGQDESNPSSREREQKEPIPIGAVSLSGVVNPAVMHHRHSVLGIAIGKEHQSNGYGTDAIKWCFRWGFRFAGLHRIGVTAFEWNTGAIKLYRRMGLIEEGRQREYFFFDGRFWDAVCFSILEHEWRDKFEKAE</sequence>
<keyword evidence="4" id="KW-1185">Reference proteome</keyword>
<dbReference type="Gene3D" id="3.40.630.30">
    <property type="match status" value="1"/>
</dbReference>
<dbReference type="SUPFAM" id="SSF55729">
    <property type="entry name" value="Acyl-CoA N-acyltransferases (Nat)"/>
    <property type="match status" value="1"/>
</dbReference>
<feature type="region of interest" description="Disordered" evidence="1">
    <location>
        <begin position="62"/>
        <end position="83"/>
    </location>
</feature>
<dbReference type="PANTHER" id="PTHR43415:SF3">
    <property type="entry name" value="GNAT-FAMILY ACETYLTRANSFERASE"/>
    <property type="match status" value="1"/>
</dbReference>
<dbReference type="GO" id="GO:0016747">
    <property type="term" value="F:acyltransferase activity, transferring groups other than amino-acyl groups"/>
    <property type="evidence" value="ECO:0007669"/>
    <property type="project" value="InterPro"/>
</dbReference>
<feature type="compositionally biased region" description="Polar residues" evidence="1">
    <location>
        <begin position="63"/>
        <end position="74"/>
    </location>
</feature>
<comment type="caution">
    <text evidence="3">The sequence shown here is derived from an EMBL/GenBank/DDBJ whole genome shotgun (WGS) entry which is preliminary data.</text>
</comment>
<protein>
    <submittedName>
        <fullName evidence="3">Acyl-CoA N-acyltransferase</fullName>
    </submittedName>
</protein>
<feature type="region of interest" description="Disordered" evidence="1">
    <location>
        <begin position="111"/>
        <end position="136"/>
    </location>
</feature>